<dbReference type="InterPro" id="IPR013783">
    <property type="entry name" value="Ig-like_fold"/>
</dbReference>
<dbReference type="SMART" id="SM00060">
    <property type="entry name" value="FN3"/>
    <property type="match status" value="1"/>
</dbReference>
<dbReference type="CDD" id="cd00063">
    <property type="entry name" value="FN3"/>
    <property type="match status" value="1"/>
</dbReference>
<protein>
    <recommendedName>
        <fullName evidence="2">Fibronectin type-III domain-containing protein</fullName>
    </recommendedName>
</protein>
<evidence type="ECO:0000256" key="1">
    <source>
        <dbReference type="ARBA" id="ARBA00022737"/>
    </source>
</evidence>
<accession>A0AAN0JL76</accession>
<dbReference type="InterPro" id="IPR050964">
    <property type="entry name" value="Striated_Muscle_Regulatory"/>
</dbReference>
<dbReference type="PROSITE" id="PS50853">
    <property type="entry name" value="FN3"/>
    <property type="match status" value="1"/>
</dbReference>
<evidence type="ECO:0000259" key="2">
    <source>
        <dbReference type="PROSITE" id="PS50853"/>
    </source>
</evidence>
<organism evidence="3 4">
    <name type="scientific">Amphimedon queenslandica</name>
    <name type="common">Sponge</name>
    <dbReference type="NCBI Taxonomy" id="400682"/>
    <lineage>
        <taxon>Eukaryota</taxon>
        <taxon>Metazoa</taxon>
        <taxon>Porifera</taxon>
        <taxon>Demospongiae</taxon>
        <taxon>Heteroscleromorpha</taxon>
        <taxon>Haplosclerida</taxon>
        <taxon>Niphatidae</taxon>
        <taxon>Amphimedon</taxon>
    </lineage>
</organism>
<dbReference type="PANTHER" id="PTHR13817">
    <property type="entry name" value="TITIN"/>
    <property type="match status" value="1"/>
</dbReference>
<dbReference type="Pfam" id="PF00041">
    <property type="entry name" value="fn3"/>
    <property type="match status" value="1"/>
</dbReference>
<dbReference type="Proteomes" id="UP000007879">
    <property type="component" value="Unassembled WGS sequence"/>
</dbReference>
<keyword evidence="4" id="KW-1185">Reference proteome</keyword>
<dbReference type="PANTHER" id="PTHR13817:SF166">
    <property type="entry name" value="NEURONAL IGCAM-RELATED"/>
    <property type="match status" value="1"/>
</dbReference>
<dbReference type="InterPro" id="IPR003961">
    <property type="entry name" value="FN3_dom"/>
</dbReference>
<reference evidence="3" key="2">
    <citation type="submission" date="2024-06" db="UniProtKB">
        <authorList>
            <consortium name="EnsemblMetazoa"/>
        </authorList>
    </citation>
    <scope>IDENTIFICATION</scope>
</reference>
<dbReference type="SUPFAM" id="SSF49265">
    <property type="entry name" value="Fibronectin type III"/>
    <property type="match status" value="1"/>
</dbReference>
<evidence type="ECO:0000313" key="3">
    <source>
        <dbReference type="EnsemblMetazoa" id="XP_019857475.1"/>
    </source>
</evidence>
<sequence length="166" mass="17862">MDCMTGQKEHCTIQIIDPPSPPANITVTNITESSIGLEWSPPAFLSTAPITGYIVNVSYVNGTSFNCPVNQCNLTTGDTNKTLISGLKNDIQYLLSVSAINCIGEGSYSPEIEVTTGKSSIHISNLSFTAISYTTAELSWETSATDTIQSFFVHLYTNALTSKFCS</sequence>
<dbReference type="InterPro" id="IPR036116">
    <property type="entry name" value="FN3_sf"/>
</dbReference>
<keyword evidence="1" id="KW-0677">Repeat</keyword>
<reference evidence="4" key="1">
    <citation type="journal article" date="2010" name="Nature">
        <title>The Amphimedon queenslandica genome and the evolution of animal complexity.</title>
        <authorList>
            <person name="Srivastava M."/>
            <person name="Simakov O."/>
            <person name="Chapman J."/>
            <person name="Fahey B."/>
            <person name="Gauthier M.E."/>
            <person name="Mitros T."/>
            <person name="Richards G.S."/>
            <person name="Conaco C."/>
            <person name="Dacre M."/>
            <person name="Hellsten U."/>
            <person name="Larroux C."/>
            <person name="Putnam N.H."/>
            <person name="Stanke M."/>
            <person name="Adamska M."/>
            <person name="Darling A."/>
            <person name="Degnan S.M."/>
            <person name="Oakley T.H."/>
            <person name="Plachetzki D.C."/>
            <person name="Zhai Y."/>
            <person name="Adamski M."/>
            <person name="Calcino A."/>
            <person name="Cummins S.F."/>
            <person name="Goodstein D.M."/>
            <person name="Harris C."/>
            <person name="Jackson D.J."/>
            <person name="Leys S.P."/>
            <person name="Shu S."/>
            <person name="Woodcroft B.J."/>
            <person name="Vervoort M."/>
            <person name="Kosik K.S."/>
            <person name="Manning G."/>
            <person name="Degnan B.M."/>
            <person name="Rokhsar D.S."/>
        </authorList>
    </citation>
    <scope>NUCLEOTIDE SEQUENCE [LARGE SCALE GENOMIC DNA]</scope>
</reference>
<dbReference type="KEGG" id="aqu:109585787"/>
<proteinExistence type="predicted"/>
<dbReference type="Gene3D" id="2.60.40.10">
    <property type="entry name" value="Immunoglobulins"/>
    <property type="match status" value="1"/>
</dbReference>
<dbReference type="GeneID" id="109585787"/>
<evidence type="ECO:0000313" key="4">
    <source>
        <dbReference type="Proteomes" id="UP000007879"/>
    </source>
</evidence>
<dbReference type="EnsemblMetazoa" id="XM_020001916.1">
    <property type="protein sequence ID" value="XP_019857475.1"/>
    <property type="gene ID" value="LOC109585787"/>
</dbReference>
<dbReference type="RefSeq" id="XP_019857475.1">
    <property type="nucleotide sequence ID" value="XM_020001916.1"/>
</dbReference>
<dbReference type="AlphaFoldDB" id="A0AAN0JL76"/>
<name>A0AAN0JL76_AMPQE</name>
<dbReference type="PRINTS" id="PR00014">
    <property type="entry name" value="FNTYPEIII"/>
</dbReference>
<feature type="domain" description="Fibronectin type-III" evidence="2">
    <location>
        <begin position="21"/>
        <end position="119"/>
    </location>
</feature>